<dbReference type="AlphaFoldDB" id="A0A4R3LQJ3"/>
<dbReference type="SUPFAM" id="SSF141868">
    <property type="entry name" value="EAL domain-like"/>
    <property type="match status" value="1"/>
</dbReference>
<dbReference type="InterPro" id="IPR001633">
    <property type="entry name" value="EAL_dom"/>
</dbReference>
<organism evidence="4 5">
    <name type="scientific">Paralcaligenes ureilyticus</name>
    <dbReference type="NCBI Taxonomy" id="627131"/>
    <lineage>
        <taxon>Bacteria</taxon>
        <taxon>Pseudomonadati</taxon>
        <taxon>Pseudomonadota</taxon>
        <taxon>Betaproteobacteria</taxon>
        <taxon>Burkholderiales</taxon>
        <taxon>Alcaligenaceae</taxon>
        <taxon>Paralcaligenes</taxon>
    </lineage>
</organism>
<dbReference type="InterPro" id="IPR035965">
    <property type="entry name" value="PAS-like_dom_sf"/>
</dbReference>
<dbReference type="EMBL" id="SMAJ01000017">
    <property type="protein sequence ID" value="TCT02814.1"/>
    <property type="molecule type" value="Genomic_DNA"/>
</dbReference>
<feature type="transmembrane region" description="Helical" evidence="1">
    <location>
        <begin position="318"/>
        <end position="340"/>
    </location>
</feature>
<comment type="caution">
    <text evidence="4">The sequence shown here is derived from an EMBL/GenBank/DDBJ whole genome shotgun (WGS) entry which is preliminary data.</text>
</comment>
<dbReference type="Pfam" id="PF13188">
    <property type="entry name" value="PAS_8"/>
    <property type="match status" value="1"/>
</dbReference>
<keyword evidence="1" id="KW-0472">Membrane</keyword>
<evidence type="ECO:0000256" key="1">
    <source>
        <dbReference type="SAM" id="Phobius"/>
    </source>
</evidence>
<dbReference type="RefSeq" id="WP_132584913.1">
    <property type="nucleotide sequence ID" value="NZ_SMAJ01000017.1"/>
</dbReference>
<dbReference type="Pfam" id="PF00990">
    <property type="entry name" value="GGDEF"/>
    <property type="match status" value="1"/>
</dbReference>
<dbReference type="SMART" id="SM00267">
    <property type="entry name" value="GGDEF"/>
    <property type="match status" value="1"/>
</dbReference>
<feature type="transmembrane region" description="Helical" evidence="1">
    <location>
        <begin position="264"/>
        <end position="281"/>
    </location>
</feature>
<gene>
    <name evidence="4" type="ORF">EDC26_11790</name>
</gene>
<dbReference type="OrthoDB" id="9813903at2"/>
<dbReference type="InterPro" id="IPR035919">
    <property type="entry name" value="EAL_sf"/>
</dbReference>
<keyword evidence="1" id="KW-0812">Transmembrane</keyword>
<dbReference type="SUPFAM" id="SSF55785">
    <property type="entry name" value="PYP-like sensor domain (PAS domain)"/>
    <property type="match status" value="1"/>
</dbReference>
<dbReference type="PROSITE" id="PS50883">
    <property type="entry name" value="EAL"/>
    <property type="match status" value="1"/>
</dbReference>
<evidence type="ECO:0000313" key="4">
    <source>
        <dbReference type="EMBL" id="TCT02814.1"/>
    </source>
</evidence>
<dbReference type="PANTHER" id="PTHR44757:SF2">
    <property type="entry name" value="BIOFILM ARCHITECTURE MAINTENANCE PROTEIN MBAA"/>
    <property type="match status" value="1"/>
</dbReference>
<feature type="transmembrane region" description="Helical" evidence="1">
    <location>
        <begin position="415"/>
        <end position="434"/>
    </location>
</feature>
<dbReference type="InterPro" id="IPR000160">
    <property type="entry name" value="GGDEF_dom"/>
</dbReference>
<feature type="transmembrane region" description="Helical" evidence="1">
    <location>
        <begin position="21"/>
        <end position="46"/>
    </location>
</feature>
<dbReference type="InterPro" id="IPR043128">
    <property type="entry name" value="Rev_trsase/Diguanyl_cyclase"/>
</dbReference>
<feature type="transmembrane region" description="Helical" evidence="1">
    <location>
        <begin position="199"/>
        <end position="218"/>
    </location>
</feature>
<evidence type="ECO:0000259" key="2">
    <source>
        <dbReference type="PROSITE" id="PS50883"/>
    </source>
</evidence>
<keyword evidence="1" id="KW-1133">Transmembrane helix</keyword>
<dbReference type="CDD" id="cd00130">
    <property type="entry name" value="PAS"/>
    <property type="match status" value="1"/>
</dbReference>
<dbReference type="CDD" id="cd01948">
    <property type="entry name" value="EAL"/>
    <property type="match status" value="1"/>
</dbReference>
<proteinExistence type="predicted"/>
<evidence type="ECO:0000313" key="5">
    <source>
        <dbReference type="Proteomes" id="UP000295525"/>
    </source>
</evidence>
<dbReference type="InterPro" id="IPR029787">
    <property type="entry name" value="Nucleotide_cyclase"/>
</dbReference>
<accession>A0A4R3LQJ3</accession>
<protein>
    <submittedName>
        <fullName evidence="4">Diguanylate cyclase/phosphodiesterase</fullName>
    </submittedName>
</protein>
<feature type="domain" description="EAL" evidence="2">
    <location>
        <begin position="699"/>
        <end position="954"/>
    </location>
</feature>
<dbReference type="Gene3D" id="3.20.20.450">
    <property type="entry name" value="EAL domain"/>
    <property type="match status" value="1"/>
</dbReference>
<feature type="domain" description="GGDEF" evidence="3">
    <location>
        <begin position="557"/>
        <end position="688"/>
    </location>
</feature>
<dbReference type="CDD" id="cd01949">
    <property type="entry name" value="GGDEF"/>
    <property type="match status" value="1"/>
</dbReference>
<dbReference type="SMART" id="SM00052">
    <property type="entry name" value="EAL"/>
    <property type="match status" value="1"/>
</dbReference>
<dbReference type="NCBIfam" id="TIGR00254">
    <property type="entry name" value="GGDEF"/>
    <property type="match status" value="1"/>
</dbReference>
<dbReference type="Gene3D" id="3.30.70.270">
    <property type="match status" value="1"/>
</dbReference>
<feature type="transmembrane region" description="Helical" evidence="1">
    <location>
        <begin position="375"/>
        <end position="394"/>
    </location>
</feature>
<reference evidence="4 5" key="1">
    <citation type="submission" date="2019-03" db="EMBL/GenBank/DDBJ databases">
        <title>Genomic Encyclopedia of Type Strains, Phase IV (KMG-IV): sequencing the most valuable type-strain genomes for metagenomic binning, comparative biology and taxonomic classification.</title>
        <authorList>
            <person name="Goeker M."/>
        </authorList>
    </citation>
    <scope>NUCLEOTIDE SEQUENCE [LARGE SCALE GENOMIC DNA]</scope>
    <source>
        <strain evidence="4 5">DSM 24591</strain>
    </source>
</reference>
<dbReference type="PROSITE" id="PS50887">
    <property type="entry name" value="GGDEF"/>
    <property type="match status" value="1"/>
</dbReference>
<name>A0A4R3LQJ3_9BURK</name>
<dbReference type="Proteomes" id="UP000295525">
    <property type="component" value="Unassembled WGS sequence"/>
</dbReference>
<evidence type="ECO:0000259" key="3">
    <source>
        <dbReference type="PROSITE" id="PS50887"/>
    </source>
</evidence>
<dbReference type="Gene3D" id="3.30.450.20">
    <property type="entry name" value="PAS domain"/>
    <property type="match status" value="1"/>
</dbReference>
<dbReference type="InterPro" id="IPR052155">
    <property type="entry name" value="Biofilm_reg_signaling"/>
</dbReference>
<dbReference type="SUPFAM" id="SSF55073">
    <property type="entry name" value="Nucleotide cyclase"/>
    <property type="match status" value="1"/>
</dbReference>
<feature type="transmembrane region" description="Helical" evidence="1">
    <location>
        <begin position="225"/>
        <end position="244"/>
    </location>
</feature>
<dbReference type="InterPro" id="IPR000014">
    <property type="entry name" value="PAS"/>
</dbReference>
<dbReference type="PANTHER" id="PTHR44757">
    <property type="entry name" value="DIGUANYLATE CYCLASE DGCP"/>
    <property type="match status" value="1"/>
</dbReference>
<sequence>MALTEASDPNHFKTVPVLDRLLYFFSLYAVPTAIAILSVLTITYLYNPYATQGETNLAVRSITPNAPIGQPVQALQALRKQPSEQSQRVDSVESPSWLLIDVPSAQRNNPIIEIPSTQTQSLACWNAATLTPMGTANRSAHAGLLDTIKTGFSINLSSLTLPASILCTATFFNSTTIRAQLWPATDLRKSADRFQRNNGVLEGGLLTLSMFILIVALVNREWTHVLLATWLVGNLRMGALAVGWDTHWLRYDIPFEWMPFIRQVTIAVYYLLSYTLFTRLFQTQLKQVNQPGMQCVVQWSGIVLLAAALFLPRELFKPVMQAAVALGGGATIFLTSHILYRVRSRTAFWQIIALGLVASTMFVGILHITFGKSSFANGFTGTLALLFSSVIVALTVAKRIQGERRDKVRAQTELLSNYAVVPIGMFTLNAAGIIERANPAFEKMLGFSLEPDSLNRWTDFFPPQDWNKLAEMTLAGQGAQIKMRGPGEVSAAPRHFSVKVTQTGGKVEGSLQDISEQTETIHRLQVLANIDPLTDSLNQRGIENAFANAQQEAKKGKPCALAYLELDHFKRVSGLFGHITGDEVLQQICLRVKTVLSEDKQLGRVGGSEFVILFPGESIQAATDISRKLLDSLQAAPFQVGEHKIQIKASVGIVDVTPEMDVKDAVSAANRACRDAKKNFQEIVVYSQNAKELREHNDELRLFNDLESGAAPKGLFLEMQPVMSLHRPFKTLDFEVLLRVHNSRGVLIPTENVISAAEESGTIPIIDKWVFSATLEWLDKHQSSLANTRSVYINLNGDSLNDEKFVDAFFTILARYEHLTKRICIEITEGVALNSLDNTRQFMKRLQRKGVRIALDDFGAGYTSFSYLKSLPADVIKIDGILIKDMMSTPANIAIIRSIVELTHSLGMKCIAEWVEDSTTLKALWAMNVDYVQGHVIARSMLPSRILNATGLIDLIADPEVISIAQNATAPI</sequence>
<keyword evidence="5" id="KW-1185">Reference proteome</keyword>
<dbReference type="Pfam" id="PF00563">
    <property type="entry name" value="EAL"/>
    <property type="match status" value="1"/>
</dbReference>
<feature type="transmembrane region" description="Helical" evidence="1">
    <location>
        <begin position="293"/>
        <end position="312"/>
    </location>
</feature>
<feature type="transmembrane region" description="Helical" evidence="1">
    <location>
        <begin position="347"/>
        <end position="369"/>
    </location>
</feature>